<dbReference type="KEGG" id="vg:26796515"/>
<evidence type="ECO:0000313" key="1">
    <source>
        <dbReference type="EMBL" id="AKO60921.1"/>
    </source>
</evidence>
<reference evidence="1 2" key="1">
    <citation type="submission" date="2015-05" db="EMBL/GenBank/DDBJ databases">
        <authorList>
            <person name="Wang D.B."/>
            <person name="Wang M."/>
        </authorList>
    </citation>
    <scope>NUCLEOTIDE SEQUENCE [LARGE SCALE GENOMIC DNA]</scope>
</reference>
<keyword evidence="2" id="KW-1185">Reference proteome</keyword>
<proteinExistence type="predicted"/>
<protein>
    <submittedName>
        <fullName evidence="1">Uncharacterized protein</fullName>
    </submittedName>
</protein>
<dbReference type="Proteomes" id="UP000202763">
    <property type="component" value="Segment"/>
</dbReference>
<sequence length="65" mass="6845">MALNATELSSLIKINMAAIEDSYKQGEKPADDAYLAFAQAIVAHIQMNAEVIVTGGSSAGTYKVL</sequence>
<dbReference type="OrthoDB" id="29275at10239"/>
<evidence type="ECO:0000313" key="2">
    <source>
        <dbReference type="Proteomes" id="UP000202763"/>
    </source>
</evidence>
<name>A0A0H4ISU1_9CAUD</name>
<dbReference type="EMBL" id="KR534323">
    <property type="protein sequence ID" value="AKO60921.1"/>
    <property type="molecule type" value="Genomic_DNA"/>
</dbReference>
<dbReference type="RefSeq" id="YP_009225454.1">
    <property type="nucleotide sequence ID" value="NC_029094.1"/>
</dbReference>
<accession>A0A0H4ISU1</accession>
<dbReference type="GeneID" id="26796515"/>
<organism evidence="1 2">
    <name type="scientific">Pseudoalteromonas phage H101</name>
    <dbReference type="NCBI Taxonomy" id="1654919"/>
    <lineage>
        <taxon>Viruses</taxon>
        <taxon>Duplodnaviria</taxon>
        <taxon>Heunggongvirae</taxon>
        <taxon>Uroviricota</taxon>
        <taxon>Caudoviricetes</taxon>
        <taxon>Shandongvirus</taxon>
        <taxon>Shandongvirus H101</taxon>
    </lineage>
</organism>